<dbReference type="AlphaFoldDB" id="A0A0E2LAS1"/>
<comment type="caution">
    <text evidence="1">The sequence shown here is derived from an EMBL/GenBank/DDBJ whole genome shotgun (WGS) entry which is preliminary data.</text>
</comment>
<reference evidence="2" key="1">
    <citation type="submission" date="2013-07" db="EMBL/GenBank/DDBJ databases">
        <title>The genome sequence of Escherichia coli UMEA 3162-1.</title>
        <authorList>
            <consortium name="The Broad Institute Genome Sequencing Platform"/>
            <consortium name="The Broad Institute Genome Sequencing Center for Infectious Disease"/>
            <person name="Feldgarden M."/>
            <person name="Frimodt-Moller N."/>
            <person name="Leihof R.F."/>
            <person name="Rasmussen L."/>
            <person name="Young S.K."/>
            <person name="Zeng Q."/>
            <person name="Gargeya S."/>
            <person name="Abouelleil A."/>
            <person name="Alvarado L."/>
            <person name="Berlin A.M."/>
            <person name="Chapman S.B."/>
            <person name="Gainer-Dewar J."/>
            <person name="Goldberg J."/>
            <person name="Gnerre S."/>
            <person name="Griggs A."/>
            <person name="Gujja S."/>
            <person name="Hansen M."/>
            <person name="Howarth C."/>
            <person name="Imamovic A."/>
            <person name="Larimer J."/>
            <person name="McCowan C."/>
            <person name="Murphy C."/>
            <person name="Pearson M."/>
            <person name="Poon T."/>
            <person name="Priest M."/>
            <person name="Roberts A."/>
            <person name="Saif S."/>
            <person name="Shea T."/>
            <person name="Sykes S."/>
            <person name="Wortman J."/>
            <person name="Nusbaum C."/>
            <person name="Birren B."/>
        </authorList>
    </citation>
    <scope>NUCLEOTIDE SEQUENCE [LARGE SCALE GENOMIC DNA]</scope>
    <source>
        <strain evidence="2">UMEA 3162-1</strain>
    </source>
</reference>
<dbReference type="EMBL" id="AWBU01000048">
    <property type="protein sequence ID" value="EQX17262.1"/>
    <property type="molecule type" value="Genomic_DNA"/>
</dbReference>
<gene>
    <name evidence="1" type="ORF">G925_04985</name>
</gene>
<dbReference type="HOGENOM" id="CLU_213197_0_0_6"/>
<dbReference type="Proteomes" id="UP000016035">
    <property type="component" value="Unassembled WGS sequence"/>
</dbReference>
<evidence type="ECO:0000313" key="1">
    <source>
        <dbReference type="EMBL" id="EQX17262.1"/>
    </source>
</evidence>
<evidence type="ECO:0000313" key="2">
    <source>
        <dbReference type="Proteomes" id="UP000016035"/>
    </source>
</evidence>
<protein>
    <submittedName>
        <fullName evidence="1">Uncharacterized protein</fullName>
    </submittedName>
</protein>
<proteinExistence type="predicted"/>
<accession>A0A0E2LAS1</accession>
<organism evidence="1 2">
    <name type="scientific">Escherichia coli (strain UMEA 3162-1)</name>
    <dbReference type="NCBI Taxonomy" id="1281200"/>
    <lineage>
        <taxon>Bacteria</taxon>
        <taxon>Pseudomonadati</taxon>
        <taxon>Pseudomonadota</taxon>
        <taxon>Gammaproteobacteria</taxon>
        <taxon>Enterobacterales</taxon>
        <taxon>Enterobacteriaceae</taxon>
        <taxon>Escherichia</taxon>
    </lineage>
</organism>
<sequence length="46" mass="4986">MPVCPTPGKNRAPVALKGAALTRRPFHYADVLMGTSVFSDLSFVCY</sequence>
<dbReference type="PATRIC" id="fig|1281200.3.peg.5158"/>
<name>A0A0E2LAS1_ECOU3</name>